<keyword evidence="4" id="KW-1185">Reference proteome</keyword>
<evidence type="ECO:0000259" key="2">
    <source>
        <dbReference type="Pfam" id="PF20579"/>
    </source>
</evidence>
<gene>
    <name evidence="3" type="ORF">CP963_14090</name>
</gene>
<evidence type="ECO:0000313" key="4">
    <source>
        <dbReference type="Proteomes" id="UP000290378"/>
    </source>
</evidence>
<dbReference type="RefSeq" id="WP_164970463.1">
    <property type="nucleotide sequence ID" value="NZ_NXII01000070.1"/>
</dbReference>
<comment type="caution">
    <text evidence="3">The sequence shown here is derived from an EMBL/GenBank/DDBJ whole genome shotgun (WGS) entry which is preliminary data.</text>
</comment>
<dbReference type="AlphaFoldDB" id="A0AA94FEJ9"/>
<name>A0AA94FEJ9_9BACT</name>
<dbReference type="InterPro" id="IPR046779">
    <property type="entry name" value="LapA_adhesin_dom"/>
</dbReference>
<accession>A0AA94FEJ9</accession>
<feature type="domain" description="LapA adhesin" evidence="2">
    <location>
        <begin position="112"/>
        <end position="166"/>
    </location>
</feature>
<reference evidence="3 4" key="1">
    <citation type="submission" date="2017-09" db="EMBL/GenBank/DDBJ databases">
        <title>Genomics of the genus Arcobacter.</title>
        <authorList>
            <person name="Perez-Cataluna A."/>
            <person name="Figueras M.J."/>
            <person name="Salas-Masso N."/>
        </authorList>
    </citation>
    <scope>NUCLEOTIDE SEQUENCE [LARGE SCALE GENOMIC DNA]</scope>
    <source>
        <strain evidence="3 4">CECT 7834</strain>
    </source>
</reference>
<feature type="region of interest" description="Disordered" evidence="1">
    <location>
        <begin position="69"/>
        <end position="92"/>
    </location>
</feature>
<feature type="non-terminal residue" evidence="3">
    <location>
        <position position="175"/>
    </location>
</feature>
<protein>
    <recommendedName>
        <fullName evidence="2">LapA adhesin domain-containing protein</fullName>
    </recommendedName>
</protein>
<dbReference type="EMBL" id="NXII01000070">
    <property type="protein sequence ID" value="RXI36191.1"/>
    <property type="molecule type" value="Genomic_DNA"/>
</dbReference>
<sequence length="175" mass="18401">ATTVVTEDTPDTTKVNLTATKEVEAGEDITYTASVANPPKTDLVIKLSNGAEITIKAGETSGSVTVASHDDVYGETDGTTEDVSITGTTGGGYEDLDTSATATTVVTEDTPDTTKVNLTATKEVEAGEDITSTLILAKHTRQEVTIKLRNGADVTIKEGEKRESVKETRHKKVDG</sequence>
<feature type="domain" description="LapA adhesin" evidence="2">
    <location>
        <begin position="11"/>
        <end position="110"/>
    </location>
</feature>
<proteinExistence type="predicted"/>
<feature type="non-terminal residue" evidence="3">
    <location>
        <position position="1"/>
    </location>
</feature>
<evidence type="ECO:0000256" key="1">
    <source>
        <dbReference type="SAM" id="MobiDB-lite"/>
    </source>
</evidence>
<dbReference type="Proteomes" id="UP000290378">
    <property type="component" value="Unassembled WGS sequence"/>
</dbReference>
<dbReference type="Pfam" id="PF20579">
    <property type="entry name" value="LapA"/>
    <property type="match status" value="2"/>
</dbReference>
<organism evidence="3 4">
    <name type="scientific">Arcobacter cloacae</name>
    <dbReference type="NCBI Taxonomy" id="1054034"/>
    <lineage>
        <taxon>Bacteria</taxon>
        <taxon>Pseudomonadati</taxon>
        <taxon>Campylobacterota</taxon>
        <taxon>Epsilonproteobacteria</taxon>
        <taxon>Campylobacterales</taxon>
        <taxon>Arcobacteraceae</taxon>
        <taxon>Arcobacter</taxon>
    </lineage>
</organism>
<evidence type="ECO:0000313" key="3">
    <source>
        <dbReference type="EMBL" id="RXI36191.1"/>
    </source>
</evidence>